<name>A0A0A9EGJ4_ARUDO</name>
<organism evidence="1">
    <name type="scientific">Arundo donax</name>
    <name type="common">Giant reed</name>
    <name type="synonym">Donax arundinaceus</name>
    <dbReference type="NCBI Taxonomy" id="35708"/>
    <lineage>
        <taxon>Eukaryota</taxon>
        <taxon>Viridiplantae</taxon>
        <taxon>Streptophyta</taxon>
        <taxon>Embryophyta</taxon>
        <taxon>Tracheophyta</taxon>
        <taxon>Spermatophyta</taxon>
        <taxon>Magnoliopsida</taxon>
        <taxon>Liliopsida</taxon>
        <taxon>Poales</taxon>
        <taxon>Poaceae</taxon>
        <taxon>PACMAD clade</taxon>
        <taxon>Arundinoideae</taxon>
        <taxon>Arundineae</taxon>
        <taxon>Arundo</taxon>
    </lineage>
</organism>
<sequence length="36" mass="4110">MRSTPFWQLVTGQWRRIPRTTAPASSGSLCTNWSTQ</sequence>
<accession>A0A0A9EGJ4</accession>
<dbReference type="AlphaFoldDB" id="A0A0A9EGJ4"/>
<evidence type="ECO:0000313" key="1">
    <source>
        <dbReference type="EMBL" id="JAD99894.1"/>
    </source>
</evidence>
<protein>
    <submittedName>
        <fullName evidence="1">Uncharacterized protein</fullName>
    </submittedName>
</protein>
<dbReference type="EMBL" id="GBRH01198001">
    <property type="protein sequence ID" value="JAD99894.1"/>
    <property type="molecule type" value="Transcribed_RNA"/>
</dbReference>
<reference evidence="1" key="1">
    <citation type="submission" date="2014-09" db="EMBL/GenBank/DDBJ databases">
        <authorList>
            <person name="Magalhaes I.L.F."/>
            <person name="Oliveira U."/>
            <person name="Santos F.R."/>
            <person name="Vidigal T.H.D.A."/>
            <person name="Brescovit A.D."/>
            <person name="Santos A.J."/>
        </authorList>
    </citation>
    <scope>NUCLEOTIDE SEQUENCE</scope>
    <source>
        <tissue evidence="1">Shoot tissue taken approximately 20 cm above the soil surface</tissue>
    </source>
</reference>
<proteinExistence type="predicted"/>
<reference evidence="1" key="2">
    <citation type="journal article" date="2015" name="Data Brief">
        <title>Shoot transcriptome of the giant reed, Arundo donax.</title>
        <authorList>
            <person name="Barrero R.A."/>
            <person name="Guerrero F.D."/>
            <person name="Moolhuijzen P."/>
            <person name="Goolsby J.A."/>
            <person name="Tidwell J."/>
            <person name="Bellgard S.E."/>
            <person name="Bellgard M.I."/>
        </authorList>
    </citation>
    <scope>NUCLEOTIDE SEQUENCE</scope>
    <source>
        <tissue evidence="1">Shoot tissue taken approximately 20 cm above the soil surface</tissue>
    </source>
</reference>